<dbReference type="EMBL" id="MU267822">
    <property type="protein sequence ID" value="KAH7908435.1"/>
    <property type="molecule type" value="Genomic_DNA"/>
</dbReference>
<keyword evidence="2" id="KW-1185">Reference proteome</keyword>
<evidence type="ECO:0000313" key="2">
    <source>
        <dbReference type="Proteomes" id="UP000790377"/>
    </source>
</evidence>
<proteinExistence type="predicted"/>
<dbReference type="Proteomes" id="UP000790377">
    <property type="component" value="Unassembled WGS sequence"/>
</dbReference>
<accession>A0ACB8A534</accession>
<organism evidence="1 2">
    <name type="scientific">Hygrophoropsis aurantiaca</name>
    <dbReference type="NCBI Taxonomy" id="72124"/>
    <lineage>
        <taxon>Eukaryota</taxon>
        <taxon>Fungi</taxon>
        <taxon>Dikarya</taxon>
        <taxon>Basidiomycota</taxon>
        <taxon>Agaricomycotina</taxon>
        <taxon>Agaricomycetes</taxon>
        <taxon>Agaricomycetidae</taxon>
        <taxon>Boletales</taxon>
        <taxon>Coniophorineae</taxon>
        <taxon>Hygrophoropsidaceae</taxon>
        <taxon>Hygrophoropsis</taxon>
    </lineage>
</organism>
<comment type="caution">
    <text evidence="1">The sequence shown here is derived from an EMBL/GenBank/DDBJ whole genome shotgun (WGS) entry which is preliminary data.</text>
</comment>
<gene>
    <name evidence="1" type="ORF">BJ138DRAFT_1157635</name>
</gene>
<reference evidence="1" key="1">
    <citation type="journal article" date="2021" name="New Phytol.">
        <title>Evolutionary innovations through gain and loss of genes in the ectomycorrhizal Boletales.</title>
        <authorList>
            <person name="Wu G."/>
            <person name="Miyauchi S."/>
            <person name="Morin E."/>
            <person name="Kuo A."/>
            <person name="Drula E."/>
            <person name="Varga T."/>
            <person name="Kohler A."/>
            <person name="Feng B."/>
            <person name="Cao Y."/>
            <person name="Lipzen A."/>
            <person name="Daum C."/>
            <person name="Hundley H."/>
            <person name="Pangilinan J."/>
            <person name="Johnson J."/>
            <person name="Barry K."/>
            <person name="LaButti K."/>
            <person name="Ng V."/>
            <person name="Ahrendt S."/>
            <person name="Min B."/>
            <person name="Choi I.G."/>
            <person name="Park H."/>
            <person name="Plett J.M."/>
            <person name="Magnuson J."/>
            <person name="Spatafora J.W."/>
            <person name="Nagy L.G."/>
            <person name="Henrissat B."/>
            <person name="Grigoriev I.V."/>
            <person name="Yang Z.L."/>
            <person name="Xu J."/>
            <person name="Martin F.M."/>
        </authorList>
    </citation>
    <scope>NUCLEOTIDE SEQUENCE</scope>
    <source>
        <strain evidence="1">ATCC 28755</strain>
    </source>
</reference>
<evidence type="ECO:0000313" key="1">
    <source>
        <dbReference type="EMBL" id="KAH7908435.1"/>
    </source>
</evidence>
<protein>
    <submittedName>
        <fullName evidence="1">Uncharacterized protein</fullName>
    </submittedName>
</protein>
<name>A0ACB8A534_9AGAM</name>
<sequence length="225" mass="24702">MLGVVCQGLTGFIAQSFFTWRIWKLSSARMRGIIPIMIMPFVIVQPVLCITFVAQALENNNGVSSVEGTSVMQYIEAFCGTAAGVDIAIALVMCTLLYMGRSGFNKHTDRMLLRLMFISVNTGLWTALLSIVVIALLVGLPSSNREYIAGCFPLATLYCNSVLANLNARSYVRSIPSEYLSTLHTASRFNPSLVNVSVETETTQYDDYESMGHDSPKDATDELKS</sequence>